<organism evidence="4 5">
    <name type="scientific">Labrys wisconsinensis</name>
    <dbReference type="NCBI Taxonomy" id="425677"/>
    <lineage>
        <taxon>Bacteria</taxon>
        <taxon>Pseudomonadati</taxon>
        <taxon>Pseudomonadota</taxon>
        <taxon>Alphaproteobacteria</taxon>
        <taxon>Hyphomicrobiales</taxon>
        <taxon>Xanthobacteraceae</taxon>
        <taxon>Labrys</taxon>
    </lineage>
</organism>
<proteinExistence type="predicted"/>
<gene>
    <name evidence="4" type="ORF">QO011_007054</name>
</gene>
<name>A0ABU0JK87_9HYPH</name>
<feature type="domain" description="GFO/IDH/MocA-like oxidoreductase" evidence="3">
    <location>
        <begin position="139"/>
        <end position="276"/>
    </location>
</feature>
<dbReference type="SUPFAM" id="SSF51735">
    <property type="entry name" value="NAD(P)-binding Rossmann-fold domains"/>
    <property type="match status" value="1"/>
</dbReference>
<dbReference type="InterPro" id="IPR055170">
    <property type="entry name" value="GFO_IDH_MocA-like_dom"/>
</dbReference>
<dbReference type="Pfam" id="PF22725">
    <property type="entry name" value="GFO_IDH_MocA_C3"/>
    <property type="match status" value="1"/>
</dbReference>
<feature type="domain" description="Gfo/Idh/MocA-like oxidoreductase N-terminal" evidence="2">
    <location>
        <begin position="4"/>
        <end position="131"/>
    </location>
</feature>
<dbReference type="Gene3D" id="3.30.360.10">
    <property type="entry name" value="Dihydrodipicolinate Reductase, domain 2"/>
    <property type="match status" value="1"/>
</dbReference>
<evidence type="ECO:0000259" key="2">
    <source>
        <dbReference type="Pfam" id="PF01408"/>
    </source>
</evidence>
<accession>A0ABU0JK87</accession>
<evidence type="ECO:0000256" key="1">
    <source>
        <dbReference type="ARBA" id="ARBA00023002"/>
    </source>
</evidence>
<keyword evidence="1" id="KW-0560">Oxidoreductase</keyword>
<dbReference type="Proteomes" id="UP001242480">
    <property type="component" value="Unassembled WGS sequence"/>
</dbReference>
<dbReference type="PANTHER" id="PTHR43818">
    <property type="entry name" value="BCDNA.GH03377"/>
    <property type="match status" value="1"/>
</dbReference>
<evidence type="ECO:0000313" key="4">
    <source>
        <dbReference type="EMBL" id="MDQ0474015.1"/>
    </source>
</evidence>
<reference evidence="4 5" key="1">
    <citation type="submission" date="2023-07" db="EMBL/GenBank/DDBJ databases">
        <title>Genomic Encyclopedia of Type Strains, Phase IV (KMG-IV): sequencing the most valuable type-strain genomes for metagenomic binning, comparative biology and taxonomic classification.</title>
        <authorList>
            <person name="Goeker M."/>
        </authorList>
    </citation>
    <scope>NUCLEOTIDE SEQUENCE [LARGE SCALE GENOMIC DNA]</scope>
    <source>
        <strain evidence="4 5">DSM 19619</strain>
    </source>
</reference>
<dbReference type="Gene3D" id="3.40.50.720">
    <property type="entry name" value="NAD(P)-binding Rossmann-like Domain"/>
    <property type="match status" value="1"/>
</dbReference>
<protein>
    <submittedName>
        <fullName evidence="4">Dehydrogenase</fullName>
    </submittedName>
</protein>
<sequence length="388" mass="42489">MARLRFGMIGGGYMVKLHSLAFRNLPALAWPDCPAIELVRIADIDERLARDAADRWGWSKSSADWKDVTRADDIDVVSVATPNDSHEEIVADAFAHGKHVLCEKPLSTDAAGAARMLDAARASGRVHMVNFTYRNWPAIRQARDVIAAGRIGAVRYFEGHFFQDHNNDDAVPLHWRFRRGPAGSGAAGDIGSHILDLARYLVGDVKRLAARTRTFIPERSLPGRPGVKAPVEVDDLVTTMLEFENGAVGSVHASWALPGFKNDVFFTVVGDRGALRFSWERNNELHFYSDEDPQDLAGYRQILVGGVHPGANLFWFPIVQGSRGQGSPGQGIGYAEAFVLNARQLVESIAVGRSPAPNFEDGLRCCEILDAALAAARGDGWVDVPRLR</sequence>
<dbReference type="SUPFAM" id="SSF55347">
    <property type="entry name" value="Glyceraldehyde-3-phosphate dehydrogenase-like, C-terminal domain"/>
    <property type="match status" value="1"/>
</dbReference>
<keyword evidence="5" id="KW-1185">Reference proteome</keyword>
<comment type="caution">
    <text evidence="4">The sequence shown here is derived from an EMBL/GenBank/DDBJ whole genome shotgun (WGS) entry which is preliminary data.</text>
</comment>
<dbReference type="RefSeq" id="WP_307282918.1">
    <property type="nucleotide sequence ID" value="NZ_JAUSVX010000019.1"/>
</dbReference>
<evidence type="ECO:0000313" key="5">
    <source>
        <dbReference type="Proteomes" id="UP001242480"/>
    </source>
</evidence>
<dbReference type="InterPro" id="IPR000683">
    <property type="entry name" value="Gfo/Idh/MocA-like_OxRdtase_N"/>
</dbReference>
<dbReference type="InterPro" id="IPR050463">
    <property type="entry name" value="Gfo/Idh/MocA_oxidrdct_glycsds"/>
</dbReference>
<dbReference type="Pfam" id="PF01408">
    <property type="entry name" value="GFO_IDH_MocA"/>
    <property type="match status" value="1"/>
</dbReference>
<evidence type="ECO:0000259" key="3">
    <source>
        <dbReference type="Pfam" id="PF22725"/>
    </source>
</evidence>
<dbReference type="InterPro" id="IPR036291">
    <property type="entry name" value="NAD(P)-bd_dom_sf"/>
</dbReference>
<dbReference type="EMBL" id="JAUSVX010000019">
    <property type="protein sequence ID" value="MDQ0474015.1"/>
    <property type="molecule type" value="Genomic_DNA"/>
</dbReference>
<dbReference type="PANTHER" id="PTHR43818:SF11">
    <property type="entry name" value="BCDNA.GH03377"/>
    <property type="match status" value="1"/>
</dbReference>